<dbReference type="EMBL" id="UINC01007050">
    <property type="protein sequence ID" value="SVA31140.1"/>
    <property type="molecule type" value="Genomic_DNA"/>
</dbReference>
<evidence type="ECO:0000256" key="4">
    <source>
        <dbReference type="ARBA" id="ARBA00023027"/>
    </source>
</evidence>
<dbReference type="InterPro" id="IPR050463">
    <property type="entry name" value="Gfo/Idh/MocA_oxidrdct_glycsds"/>
</dbReference>
<accession>A0A381USS6</accession>
<dbReference type="Pfam" id="PF01408">
    <property type="entry name" value="GFO_IDH_MocA"/>
    <property type="match status" value="1"/>
</dbReference>
<evidence type="ECO:0000259" key="6">
    <source>
        <dbReference type="Pfam" id="PF01408"/>
    </source>
</evidence>
<evidence type="ECO:0000256" key="1">
    <source>
        <dbReference type="ARBA" id="ARBA00001911"/>
    </source>
</evidence>
<comment type="cofactor">
    <cofactor evidence="1">
        <name>NAD(+)</name>
        <dbReference type="ChEBI" id="CHEBI:57540"/>
    </cofactor>
</comment>
<dbReference type="Gene3D" id="3.40.50.720">
    <property type="entry name" value="NAD(P)-binding Rossmann-like Domain"/>
    <property type="match status" value="1"/>
</dbReference>
<keyword evidence="5" id="KW-0326">Glycosidase</keyword>
<keyword evidence="3" id="KW-0378">Hydrolase</keyword>
<dbReference type="PANTHER" id="PTHR43818">
    <property type="entry name" value="BCDNA.GH03377"/>
    <property type="match status" value="1"/>
</dbReference>
<feature type="domain" description="Glycosyl hydrolase 109 C-terminal" evidence="7">
    <location>
        <begin position="183"/>
        <end position="365"/>
    </location>
</feature>
<dbReference type="AlphaFoldDB" id="A0A381USS6"/>
<evidence type="ECO:0000259" key="7">
    <source>
        <dbReference type="Pfam" id="PF21252"/>
    </source>
</evidence>
<reference evidence="8" key="1">
    <citation type="submission" date="2018-05" db="EMBL/GenBank/DDBJ databases">
        <authorList>
            <person name="Lanie J.A."/>
            <person name="Ng W.-L."/>
            <person name="Kazmierczak K.M."/>
            <person name="Andrzejewski T.M."/>
            <person name="Davidsen T.M."/>
            <person name="Wayne K.J."/>
            <person name="Tettelin H."/>
            <person name="Glass J.I."/>
            <person name="Rusch D."/>
            <person name="Podicherti R."/>
            <person name="Tsui H.-C.T."/>
            <person name="Winkler M.E."/>
        </authorList>
    </citation>
    <scope>NUCLEOTIDE SEQUENCE</scope>
</reference>
<evidence type="ECO:0000256" key="5">
    <source>
        <dbReference type="ARBA" id="ARBA00023295"/>
    </source>
</evidence>
<dbReference type="InterPro" id="IPR049303">
    <property type="entry name" value="Glyco_hydro_109_C"/>
</dbReference>
<feature type="domain" description="Gfo/Idh/MocA-like oxidoreductase N-terminal" evidence="6">
    <location>
        <begin position="47"/>
        <end position="172"/>
    </location>
</feature>
<evidence type="ECO:0000256" key="3">
    <source>
        <dbReference type="ARBA" id="ARBA00022801"/>
    </source>
</evidence>
<evidence type="ECO:0000256" key="2">
    <source>
        <dbReference type="ARBA" id="ARBA00009329"/>
    </source>
</evidence>
<gene>
    <name evidence="8" type="ORF">METZ01_LOCUS83994</name>
</gene>
<evidence type="ECO:0000313" key="8">
    <source>
        <dbReference type="EMBL" id="SVA31140.1"/>
    </source>
</evidence>
<sequence>MDLDKELVMPKKIDRRKFLKTTALVGTATAMLPGSMVGDLVSDQHVRLGFIGTGLRGQWMLQLAAQRSDVDIVAICDINDHMISLALDVIKRQGNPPPDVYDNGEEDFLNMVQRDDLDAVYIATPWEWHHPMAIAAMKQGKHVGTEVPAALTVKDIWDLVNTSERTERQCMIMENVCYRRDVMAVLNMVRQGLFGELLHLQCGYQHDLRHVKFNDGKQAYGGGVEFGEKGYSESKWRTQHSIERNGDLYPTHGVGPVSTMLDINRGNRFVHLTSTATQSRGLQKYIVDQGGPEHPNTSVEFKLGDIVTTVIKCANGQSVMVSHDTNSPRPYSLNFRVQGTEGLWMVDNDSVYLQGRSPEEHRWESFEPYQTDYDHPLWKRFTGVENTIGHTGHGGIDFFILNAFVESLKRNVPPPIDVYDAASMSVISPLSERSISMGSAPIKFPDFTRGKWKMNKPIFGTNSEY</sequence>
<dbReference type="InterPro" id="IPR036291">
    <property type="entry name" value="NAD(P)-bd_dom_sf"/>
</dbReference>
<dbReference type="InterPro" id="IPR000683">
    <property type="entry name" value="Gfo/Idh/MocA-like_OxRdtase_N"/>
</dbReference>
<keyword evidence="4" id="KW-0520">NAD</keyword>
<name>A0A381USS6_9ZZZZ</name>
<dbReference type="SUPFAM" id="SSF55347">
    <property type="entry name" value="Glyceraldehyde-3-phosphate dehydrogenase-like, C-terminal domain"/>
    <property type="match status" value="1"/>
</dbReference>
<dbReference type="Gene3D" id="3.30.360.10">
    <property type="entry name" value="Dihydrodipicolinate Reductase, domain 2"/>
    <property type="match status" value="1"/>
</dbReference>
<dbReference type="Pfam" id="PF21252">
    <property type="entry name" value="Glyco_hydro_109_C"/>
    <property type="match status" value="1"/>
</dbReference>
<dbReference type="GO" id="GO:0016798">
    <property type="term" value="F:hydrolase activity, acting on glycosyl bonds"/>
    <property type="evidence" value="ECO:0007669"/>
    <property type="project" value="UniProtKB-KW"/>
</dbReference>
<proteinExistence type="inferred from homology"/>
<dbReference type="GO" id="GO:0000166">
    <property type="term" value="F:nucleotide binding"/>
    <property type="evidence" value="ECO:0007669"/>
    <property type="project" value="InterPro"/>
</dbReference>
<dbReference type="PANTHER" id="PTHR43818:SF1">
    <property type="entry name" value="GLYCOSYL HYDROLASE FAMILY 109 PROTEIN"/>
    <property type="match status" value="1"/>
</dbReference>
<dbReference type="SUPFAM" id="SSF51735">
    <property type="entry name" value="NAD(P)-binding Rossmann-fold domains"/>
    <property type="match status" value="1"/>
</dbReference>
<organism evidence="8">
    <name type="scientific">marine metagenome</name>
    <dbReference type="NCBI Taxonomy" id="408172"/>
    <lineage>
        <taxon>unclassified sequences</taxon>
        <taxon>metagenomes</taxon>
        <taxon>ecological metagenomes</taxon>
    </lineage>
</organism>
<protein>
    <submittedName>
        <fullName evidence="8">Uncharacterized protein</fullName>
    </submittedName>
</protein>
<comment type="similarity">
    <text evidence="2">Belongs to the Gfo/Idh/MocA family. Glycosyl hydrolase 109 subfamily.</text>
</comment>